<name>A0A7V5CTL3_9BACT</name>
<dbReference type="CDD" id="cd13401">
    <property type="entry name" value="Slt70-like"/>
    <property type="match status" value="1"/>
</dbReference>
<dbReference type="InterPro" id="IPR011990">
    <property type="entry name" value="TPR-like_helical_dom_sf"/>
</dbReference>
<protein>
    <submittedName>
        <fullName evidence="3">Lytic transglycosylase</fullName>
    </submittedName>
</protein>
<organism evidence="3">
    <name type="scientific">Acidobacterium capsulatum</name>
    <dbReference type="NCBI Taxonomy" id="33075"/>
    <lineage>
        <taxon>Bacteria</taxon>
        <taxon>Pseudomonadati</taxon>
        <taxon>Acidobacteriota</taxon>
        <taxon>Terriglobia</taxon>
        <taxon>Terriglobales</taxon>
        <taxon>Acidobacteriaceae</taxon>
        <taxon>Acidobacterium</taxon>
    </lineage>
</organism>
<dbReference type="SMART" id="SM00028">
    <property type="entry name" value="TPR"/>
    <property type="match status" value="5"/>
</dbReference>
<dbReference type="Gene3D" id="1.25.40.10">
    <property type="entry name" value="Tetratricopeptide repeat domain"/>
    <property type="match status" value="3"/>
</dbReference>
<dbReference type="SUPFAM" id="SSF53955">
    <property type="entry name" value="Lysozyme-like"/>
    <property type="match status" value="1"/>
</dbReference>
<comment type="similarity">
    <text evidence="1">Belongs to the transglycosylase Slt family.</text>
</comment>
<accession>A0A7V5CTL3</accession>
<dbReference type="InterPro" id="IPR008258">
    <property type="entry name" value="Transglycosylase_SLT_dom_1"/>
</dbReference>
<dbReference type="AlphaFoldDB" id="A0A7V5CTL3"/>
<evidence type="ECO:0000259" key="2">
    <source>
        <dbReference type="Pfam" id="PF01464"/>
    </source>
</evidence>
<sequence>MLVSSMCGAIAKRCLHAIGRNSAWLAGALAALCLFPAALYGQTKHASHHRHVRHAVHRHVTHRHHRRPVHHHLTASELARSRRLHTAFVASAQLRPMAQQLVQLRTPQAYAAVRSWAHRHQGEAAATAYLALGHAYLMDGNDRDALSNLQLAARNDHDLGDYIAYLTAQAQMQAKMYPQAVVTLHRFDALYPGSLLRPRIPVMLAKAYLGEKDAVHALQILHSTSADAQASPADYWLTLAQAQQLADDQTSANADYEHVFASYPTSTQATQAWNVLRGQDLLHTLSADVLRNHADAVYRARNYQQAREEYLLLSDNDNLSDAARNAYRVMAAACDEKMNRLTQRELDGLHNFHDEAEAHTLYLSVQWARDKRDDDAVARFVADLEQDYPQSHWLADALYSAGNMYLLRPDYPQAIHYYLELSTRFPYQCDDLHHTACSDFSAKSHWRAAWLTYRTGHFDDAAKLFDQEIEKYPGTEQFSTALYWRGYLYQQQHQPALAAAYYSTEIRLYPHYYYALMARQALRSLGHVTPAHIAMLDRINPSLIPDLSDDVPQKDPHVVKAHLLANAALNEYVAQQVRAASGSDRWGAFAMAQIFSTGGEAWRGMFALLRAMPYYTQAPFDTIPIAYWHILYPTPYWGQIRVSAAKNGLNPYMVASLIRQESGFNPHAVSGSNAYGLMQLLPSVGRAMARKEGIRHFRTSDLLNPDINIRLGTRYLKQLLDEFHGNPEYAFAAYNAGDNRVTSWQAQGPYPDMAAFVESIPFTQTHEYVEAIVRNEEMYREIDRASSTQALLRSPAVSAVRK</sequence>
<dbReference type="Pfam" id="PF01464">
    <property type="entry name" value="SLT"/>
    <property type="match status" value="1"/>
</dbReference>
<comment type="caution">
    <text evidence="3">The sequence shown here is derived from an EMBL/GenBank/DDBJ whole genome shotgun (WGS) entry which is preliminary data.</text>
</comment>
<dbReference type="InterPro" id="IPR023346">
    <property type="entry name" value="Lysozyme-like_dom_sf"/>
</dbReference>
<evidence type="ECO:0000256" key="1">
    <source>
        <dbReference type="ARBA" id="ARBA00007734"/>
    </source>
</evidence>
<dbReference type="Gene3D" id="1.10.530.10">
    <property type="match status" value="1"/>
</dbReference>
<gene>
    <name evidence="3" type="ORF">ENW50_09760</name>
</gene>
<dbReference type="GO" id="GO:0008933">
    <property type="term" value="F:peptidoglycan lytic transglycosylase activity"/>
    <property type="evidence" value="ECO:0007669"/>
    <property type="project" value="InterPro"/>
</dbReference>
<feature type="domain" description="Transglycosylase SLT" evidence="2">
    <location>
        <begin position="641"/>
        <end position="747"/>
    </location>
</feature>
<dbReference type="InterPro" id="IPR019734">
    <property type="entry name" value="TPR_rpt"/>
</dbReference>
<dbReference type="PROSITE" id="PS00922">
    <property type="entry name" value="TRANSGLYCOSYLASE"/>
    <property type="match status" value="1"/>
</dbReference>
<dbReference type="SUPFAM" id="SSF48452">
    <property type="entry name" value="TPR-like"/>
    <property type="match status" value="1"/>
</dbReference>
<proteinExistence type="inferred from homology"/>
<reference evidence="3" key="1">
    <citation type="journal article" date="2020" name="mSystems">
        <title>Genome- and Community-Level Interaction Insights into Carbon Utilization and Element Cycling Functions of Hydrothermarchaeota in Hydrothermal Sediment.</title>
        <authorList>
            <person name="Zhou Z."/>
            <person name="Liu Y."/>
            <person name="Xu W."/>
            <person name="Pan J."/>
            <person name="Luo Z.H."/>
            <person name="Li M."/>
        </authorList>
    </citation>
    <scope>NUCLEOTIDE SEQUENCE [LARGE SCALE GENOMIC DNA]</scope>
    <source>
        <strain evidence="3">SpSt-855</strain>
    </source>
</reference>
<dbReference type="EMBL" id="DTKL01000062">
    <property type="protein sequence ID" value="HGY94951.1"/>
    <property type="molecule type" value="Genomic_DNA"/>
</dbReference>
<dbReference type="PANTHER" id="PTHR37423:SF2">
    <property type="entry name" value="MEMBRANE-BOUND LYTIC MUREIN TRANSGLYCOSYLASE C"/>
    <property type="match status" value="1"/>
</dbReference>
<dbReference type="GO" id="GO:0000270">
    <property type="term" value="P:peptidoglycan metabolic process"/>
    <property type="evidence" value="ECO:0007669"/>
    <property type="project" value="InterPro"/>
</dbReference>
<dbReference type="PANTHER" id="PTHR37423">
    <property type="entry name" value="SOLUBLE LYTIC MUREIN TRANSGLYCOSYLASE-RELATED"/>
    <property type="match status" value="1"/>
</dbReference>
<dbReference type="InterPro" id="IPR000189">
    <property type="entry name" value="Transglyc_AS"/>
</dbReference>
<evidence type="ECO:0000313" key="3">
    <source>
        <dbReference type="EMBL" id="HGY94951.1"/>
    </source>
</evidence>
<dbReference type="GO" id="GO:0016020">
    <property type="term" value="C:membrane"/>
    <property type="evidence" value="ECO:0007669"/>
    <property type="project" value="InterPro"/>
</dbReference>